<dbReference type="SUPFAM" id="SSF56634">
    <property type="entry name" value="Heme-dependent catalase-like"/>
    <property type="match status" value="1"/>
</dbReference>
<protein>
    <submittedName>
        <fullName evidence="3">Catalase family protein</fullName>
    </submittedName>
</protein>
<dbReference type="EMBL" id="JACOGC010000004">
    <property type="protein sequence ID" value="MBC3885893.1"/>
    <property type="molecule type" value="Genomic_DNA"/>
</dbReference>
<name>A0ABR6YPR0_9BURK</name>
<evidence type="ECO:0000313" key="4">
    <source>
        <dbReference type="Proteomes" id="UP000613113"/>
    </source>
</evidence>
<dbReference type="InterPro" id="IPR020835">
    <property type="entry name" value="Catalase_sf"/>
</dbReference>
<comment type="function">
    <text evidence="1">Decomposes hydrogen peroxide into water and oxygen; serves to protect cells from the toxic effects of hydrogen peroxide.</text>
</comment>
<evidence type="ECO:0000256" key="1">
    <source>
        <dbReference type="ARBA" id="ARBA00002974"/>
    </source>
</evidence>
<feature type="compositionally biased region" description="Polar residues" evidence="2">
    <location>
        <begin position="345"/>
        <end position="358"/>
    </location>
</feature>
<feature type="region of interest" description="Disordered" evidence="2">
    <location>
        <begin position="331"/>
        <end position="358"/>
    </location>
</feature>
<keyword evidence="4" id="KW-1185">Reference proteome</keyword>
<organism evidence="3 4">
    <name type="scientific">Undibacterium griseum</name>
    <dbReference type="NCBI Taxonomy" id="2762295"/>
    <lineage>
        <taxon>Bacteria</taxon>
        <taxon>Pseudomonadati</taxon>
        <taxon>Pseudomonadota</taxon>
        <taxon>Betaproteobacteria</taxon>
        <taxon>Burkholderiales</taxon>
        <taxon>Oxalobacteraceae</taxon>
        <taxon>Undibacterium</taxon>
    </lineage>
</organism>
<dbReference type="CDD" id="cd08152">
    <property type="entry name" value="y4iL_like"/>
    <property type="match status" value="1"/>
</dbReference>
<evidence type="ECO:0000256" key="2">
    <source>
        <dbReference type="SAM" id="MobiDB-lite"/>
    </source>
</evidence>
<reference evidence="3 4" key="1">
    <citation type="submission" date="2020-08" db="EMBL/GenBank/DDBJ databases">
        <title>Novel species isolated from subtropical streams in China.</title>
        <authorList>
            <person name="Lu H."/>
        </authorList>
    </citation>
    <scope>NUCLEOTIDE SEQUENCE [LARGE SCALE GENOMIC DNA]</scope>
    <source>
        <strain evidence="3 4">FT31W</strain>
    </source>
</reference>
<dbReference type="Proteomes" id="UP000613113">
    <property type="component" value="Unassembled WGS sequence"/>
</dbReference>
<sequence>MSSSLTAEKIPAGEARHIKDLLQHMQAKLRQRYGKGVMLRHDHPKMHGLVRAYLIVEPGLPAELQTPVFQPHRRYRSWVRFSNLHPVPRPDLHSDLRGMAIKLTGVAGDKLSADDSVEQTQDFLLQSTETCVAPDVAQYARWHRAMSGGASGAFWYCLRHWKTAFRGWQMMLKCANPLHIAYFSVTPFLFGKQVVKFAVVPATRTLDSLPDHPADDFLRSAMVEQLAQEDVVFDFMVQVQTDPVRMPVEDASVLWPEALSPFRKVATIRIPRQEFDSEAQRDYGEQMMFNPWNAVAEHRPVGGINRARKAMYEALNALRRQHNHTGERTVVSWDIPGQEQDRSQNSRLQWGNTTQFRQ</sequence>
<proteinExistence type="predicted"/>
<dbReference type="Gene3D" id="2.40.180.10">
    <property type="entry name" value="Catalase core domain"/>
    <property type="match status" value="1"/>
</dbReference>
<evidence type="ECO:0000313" key="3">
    <source>
        <dbReference type="EMBL" id="MBC3885893.1"/>
    </source>
</evidence>
<dbReference type="RefSeq" id="WP_186863433.1">
    <property type="nucleotide sequence ID" value="NZ_JACOGC010000004.1"/>
</dbReference>
<gene>
    <name evidence="3" type="ORF">H8K27_12180</name>
</gene>
<comment type="caution">
    <text evidence="3">The sequence shown here is derived from an EMBL/GenBank/DDBJ whole genome shotgun (WGS) entry which is preliminary data.</text>
</comment>
<accession>A0ABR6YPR0</accession>